<evidence type="ECO:0000256" key="4">
    <source>
        <dbReference type="ARBA" id="ARBA00022630"/>
    </source>
</evidence>
<dbReference type="Gene3D" id="2.40.30.30">
    <property type="entry name" value="Riboflavin kinase-like"/>
    <property type="match status" value="1"/>
</dbReference>
<dbReference type="AlphaFoldDB" id="A0A1Y5RD79"/>
<evidence type="ECO:0000256" key="5">
    <source>
        <dbReference type="ARBA" id="ARBA00022643"/>
    </source>
</evidence>
<comment type="catalytic activity">
    <reaction evidence="13 15">
        <text>riboflavin + ATP = FMN + ADP + H(+)</text>
        <dbReference type="Rhea" id="RHEA:14357"/>
        <dbReference type="ChEBI" id="CHEBI:15378"/>
        <dbReference type="ChEBI" id="CHEBI:30616"/>
        <dbReference type="ChEBI" id="CHEBI:57986"/>
        <dbReference type="ChEBI" id="CHEBI:58210"/>
        <dbReference type="ChEBI" id="CHEBI:456216"/>
        <dbReference type="EC" id="2.7.1.26"/>
    </reaction>
</comment>
<evidence type="ECO:0000256" key="3">
    <source>
        <dbReference type="ARBA" id="ARBA00005201"/>
    </source>
</evidence>
<evidence type="ECO:0000256" key="11">
    <source>
        <dbReference type="ARBA" id="ARBA00022840"/>
    </source>
</evidence>
<dbReference type="UniPathway" id="UPA00277">
    <property type="reaction ID" value="UER00407"/>
</dbReference>
<evidence type="ECO:0000256" key="2">
    <source>
        <dbReference type="ARBA" id="ARBA00004726"/>
    </source>
</evidence>
<dbReference type="NCBIfam" id="TIGR00083">
    <property type="entry name" value="ribF"/>
    <property type="match status" value="1"/>
</dbReference>
<dbReference type="FunFam" id="3.40.50.620:FF:000021">
    <property type="entry name" value="Riboflavin biosynthesis protein"/>
    <property type="match status" value="1"/>
</dbReference>
<dbReference type="Proteomes" id="UP000193307">
    <property type="component" value="Unassembled WGS sequence"/>
</dbReference>
<keyword evidence="12" id="KW-0511">Multifunctional enzyme</keyword>
<dbReference type="GO" id="GO:0003919">
    <property type="term" value="F:FMN adenylyltransferase activity"/>
    <property type="evidence" value="ECO:0007669"/>
    <property type="project" value="UniProtKB-UniRule"/>
</dbReference>
<evidence type="ECO:0000256" key="13">
    <source>
        <dbReference type="ARBA" id="ARBA00047880"/>
    </source>
</evidence>
<dbReference type="PIRSF" id="PIRSF004491">
    <property type="entry name" value="FAD_Synth"/>
    <property type="match status" value="1"/>
</dbReference>
<dbReference type="GO" id="GO:0009231">
    <property type="term" value="P:riboflavin biosynthetic process"/>
    <property type="evidence" value="ECO:0007669"/>
    <property type="project" value="InterPro"/>
</dbReference>
<dbReference type="RefSeq" id="WP_085847045.1">
    <property type="nucleotide sequence ID" value="NZ_FNZV01000001.1"/>
</dbReference>
<reference evidence="17 18" key="1">
    <citation type="submission" date="2017-03" db="EMBL/GenBank/DDBJ databases">
        <authorList>
            <person name="Afonso C.L."/>
            <person name="Miller P.J."/>
            <person name="Scott M.A."/>
            <person name="Spackman E."/>
            <person name="Goraichik I."/>
            <person name="Dimitrov K.M."/>
            <person name="Suarez D.L."/>
            <person name="Swayne D.E."/>
        </authorList>
    </citation>
    <scope>NUCLEOTIDE SEQUENCE [LARGE SCALE GENOMIC DNA]</scope>
    <source>
        <strain evidence="17 18">CECT 7971</strain>
    </source>
</reference>
<keyword evidence="7 15" id="KW-0548">Nucleotidyltransferase</keyword>
<dbReference type="InterPro" id="IPR015865">
    <property type="entry name" value="Riboflavin_kinase_bac/euk"/>
</dbReference>
<dbReference type="SUPFAM" id="SSF82114">
    <property type="entry name" value="Riboflavin kinase-like"/>
    <property type="match status" value="1"/>
</dbReference>
<dbReference type="InterPro" id="IPR015864">
    <property type="entry name" value="FAD_synthase"/>
</dbReference>
<name>A0A1Y5RD79_9RHOB</name>
<keyword evidence="9 15" id="KW-0418">Kinase</keyword>
<proteinExistence type="inferred from homology"/>
<feature type="domain" description="Riboflavin kinase" evidence="16">
    <location>
        <begin position="178"/>
        <end position="305"/>
    </location>
</feature>
<evidence type="ECO:0000259" key="16">
    <source>
        <dbReference type="SMART" id="SM00904"/>
    </source>
</evidence>
<keyword evidence="4 15" id="KW-0285">Flavoprotein</keyword>
<dbReference type="SMART" id="SM00904">
    <property type="entry name" value="Flavokinase"/>
    <property type="match status" value="1"/>
</dbReference>
<dbReference type="InterPro" id="IPR002606">
    <property type="entry name" value="Riboflavin_kinase_bac"/>
</dbReference>
<evidence type="ECO:0000313" key="18">
    <source>
        <dbReference type="Proteomes" id="UP000193307"/>
    </source>
</evidence>
<evidence type="ECO:0000256" key="10">
    <source>
        <dbReference type="ARBA" id="ARBA00022827"/>
    </source>
</evidence>
<dbReference type="PANTHER" id="PTHR22749:SF6">
    <property type="entry name" value="RIBOFLAVIN KINASE"/>
    <property type="match status" value="1"/>
</dbReference>
<evidence type="ECO:0000256" key="8">
    <source>
        <dbReference type="ARBA" id="ARBA00022741"/>
    </source>
</evidence>
<comment type="catalytic activity">
    <reaction evidence="14 15">
        <text>FMN + ATP + H(+) = FAD + diphosphate</text>
        <dbReference type="Rhea" id="RHEA:17237"/>
        <dbReference type="ChEBI" id="CHEBI:15378"/>
        <dbReference type="ChEBI" id="CHEBI:30616"/>
        <dbReference type="ChEBI" id="CHEBI:33019"/>
        <dbReference type="ChEBI" id="CHEBI:57692"/>
        <dbReference type="ChEBI" id="CHEBI:58210"/>
        <dbReference type="EC" id="2.7.7.2"/>
    </reaction>
</comment>
<evidence type="ECO:0000256" key="12">
    <source>
        <dbReference type="ARBA" id="ARBA00023268"/>
    </source>
</evidence>
<evidence type="ECO:0000256" key="7">
    <source>
        <dbReference type="ARBA" id="ARBA00022695"/>
    </source>
</evidence>
<gene>
    <name evidence="17" type="primary">ribF</name>
    <name evidence="17" type="ORF">PAM7971_00110</name>
</gene>
<organism evidence="17 18">
    <name type="scientific">Pacificibacter marinus</name>
    <dbReference type="NCBI Taxonomy" id="658057"/>
    <lineage>
        <taxon>Bacteria</taxon>
        <taxon>Pseudomonadati</taxon>
        <taxon>Pseudomonadota</taxon>
        <taxon>Alphaproteobacteria</taxon>
        <taxon>Rhodobacterales</taxon>
        <taxon>Roseobacteraceae</taxon>
        <taxon>Pacificibacter</taxon>
    </lineage>
</organism>
<comment type="function">
    <text evidence="1">Catalyzes the phosphorylation of riboflavin to FMN followed by the adenylation of FMN to FAD.</text>
</comment>
<dbReference type="EC" id="2.7.7.2" evidence="15"/>
<keyword evidence="6 15" id="KW-0808">Transferase</keyword>
<dbReference type="EMBL" id="FWFW01000001">
    <property type="protein sequence ID" value="SLN12216.1"/>
    <property type="molecule type" value="Genomic_DNA"/>
</dbReference>
<dbReference type="InterPro" id="IPR023465">
    <property type="entry name" value="Riboflavin_kinase_dom_sf"/>
</dbReference>
<sequence length="308" mass="33370">MKTHTHWTNTPDTARGASAAIGNFDGVHLGHCAVIDIARTHGPLGIVTFEPHPREYFAPHGKSFRLMNAESKKNRLAKIGVEHLFQLPFDAELAAMPPEAFARTVLKDGLGLSHVVVGADFCFGQGRAGTAQDLVRFGKEMGFDVTIAPLLKTDVGISSSSAIREALADGRMSHAKDMLGHWHRIEGAVNHGDKRGRDLGFPTANMSIDGLHAPKFGVYAVLVDVLTGDHKGSYHGAASLGVKPTFGANVPCLESFIFDFDGNLYDEHLSVAFVEFLRGEEKFSNLDDLITQMHADCDKARRILGALT</sequence>
<dbReference type="UniPathway" id="UPA00276">
    <property type="reaction ID" value="UER00406"/>
</dbReference>
<dbReference type="GO" id="GO:0008531">
    <property type="term" value="F:riboflavin kinase activity"/>
    <property type="evidence" value="ECO:0007669"/>
    <property type="project" value="UniProtKB-UniRule"/>
</dbReference>
<dbReference type="NCBIfam" id="NF004160">
    <property type="entry name" value="PRK05627.1-3"/>
    <property type="match status" value="1"/>
</dbReference>
<dbReference type="OrthoDB" id="9803667at2"/>
<dbReference type="EC" id="2.7.1.26" evidence="15"/>
<dbReference type="GO" id="GO:0009398">
    <property type="term" value="P:FMN biosynthetic process"/>
    <property type="evidence" value="ECO:0007669"/>
    <property type="project" value="UniProtKB-UniRule"/>
</dbReference>
<evidence type="ECO:0000313" key="17">
    <source>
        <dbReference type="EMBL" id="SLN12216.1"/>
    </source>
</evidence>
<dbReference type="STRING" id="658057.SAMN04488032_101537"/>
<evidence type="ECO:0000256" key="6">
    <source>
        <dbReference type="ARBA" id="ARBA00022679"/>
    </source>
</evidence>
<dbReference type="GO" id="GO:0005524">
    <property type="term" value="F:ATP binding"/>
    <property type="evidence" value="ECO:0007669"/>
    <property type="project" value="UniProtKB-UniRule"/>
</dbReference>
<dbReference type="PANTHER" id="PTHR22749">
    <property type="entry name" value="RIBOFLAVIN KINASE/FMN ADENYLYLTRANSFERASE"/>
    <property type="match status" value="1"/>
</dbReference>
<evidence type="ECO:0000256" key="9">
    <source>
        <dbReference type="ARBA" id="ARBA00022777"/>
    </source>
</evidence>
<dbReference type="Gene3D" id="3.40.50.620">
    <property type="entry name" value="HUPs"/>
    <property type="match status" value="1"/>
</dbReference>
<comment type="similarity">
    <text evidence="15">Belongs to the ribF family.</text>
</comment>
<keyword evidence="11 15" id="KW-0067">ATP-binding</keyword>
<keyword evidence="10 15" id="KW-0274">FAD</keyword>
<keyword evidence="8 15" id="KW-0547">Nucleotide-binding</keyword>
<dbReference type="Pfam" id="PF01687">
    <property type="entry name" value="Flavokinase"/>
    <property type="match status" value="1"/>
</dbReference>
<dbReference type="InterPro" id="IPR023468">
    <property type="entry name" value="Riboflavin_kinase"/>
</dbReference>
<dbReference type="SUPFAM" id="SSF52374">
    <property type="entry name" value="Nucleotidylyl transferase"/>
    <property type="match status" value="1"/>
</dbReference>
<evidence type="ECO:0000256" key="1">
    <source>
        <dbReference type="ARBA" id="ARBA00002121"/>
    </source>
</evidence>
<evidence type="ECO:0000256" key="14">
    <source>
        <dbReference type="ARBA" id="ARBA00049494"/>
    </source>
</evidence>
<evidence type="ECO:0000256" key="15">
    <source>
        <dbReference type="PIRNR" id="PIRNR004491"/>
    </source>
</evidence>
<dbReference type="Pfam" id="PF06574">
    <property type="entry name" value="FAD_syn"/>
    <property type="match status" value="1"/>
</dbReference>
<comment type="pathway">
    <text evidence="2 15">Cofactor biosynthesis; FAD biosynthesis; FAD from FMN: step 1/1.</text>
</comment>
<protein>
    <recommendedName>
        <fullName evidence="15">Riboflavin biosynthesis protein</fullName>
    </recommendedName>
    <domain>
        <recommendedName>
            <fullName evidence="15">Riboflavin kinase</fullName>
            <ecNumber evidence="15">2.7.1.26</ecNumber>
        </recommendedName>
        <alternativeName>
            <fullName evidence="15">Flavokinase</fullName>
        </alternativeName>
    </domain>
    <domain>
        <recommendedName>
            <fullName evidence="15">FMN adenylyltransferase</fullName>
            <ecNumber evidence="15">2.7.7.2</ecNumber>
        </recommendedName>
        <alternativeName>
            <fullName evidence="15">FAD pyrophosphorylase</fullName>
        </alternativeName>
        <alternativeName>
            <fullName evidence="15">FAD synthase</fullName>
        </alternativeName>
    </domain>
</protein>
<comment type="pathway">
    <text evidence="3 15">Cofactor biosynthesis; FMN biosynthesis; FMN from riboflavin (ATP route): step 1/1.</text>
</comment>
<keyword evidence="18" id="KW-1185">Reference proteome</keyword>
<dbReference type="InterPro" id="IPR014729">
    <property type="entry name" value="Rossmann-like_a/b/a_fold"/>
</dbReference>
<dbReference type="GO" id="GO:0006747">
    <property type="term" value="P:FAD biosynthetic process"/>
    <property type="evidence" value="ECO:0007669"/>
    <property type="project" value="UniProtKB-UniRule"/>
</dbReference>
<dbReference type="CDD" id="cd02064">
    <property type="entry name" value="FAD_synthetase_N"/>
    <property type="match status" value="1"/>
</dbReference>
<keyword evidence="5 15" id="KW-0288">FMN</keyword>
<accession>A0A1Y5RD79</accession>